<evidence type="ECO:0000313" key="2">
    <source>
        <dbReference type="Proteomes" id="UP001465426"/>
    </source>
</evidence>
<dbReference type="Proteomes" id="UP001465426">
    <property type="component" value="Unassembled WGS sequence"/>
</dbReference>
<dbReference type="EMBL" id="JBBMFN010000011">
    <property type="protein sequence ID" value="MEQ2465374.1"/>
    <property type="molecule type" value="Genomic_DNA"/>
</dbReference>
<evidence type="ECO:0000313" key="1">
    <source>
        <dbReference type="EMBL" id="MEQ2465374.1"/>
    </source>
</evidence>
<name>A0ABV1EWB4_9BACI</name>
<proteinExistence type="predicted"/>
<sequence length="57" mass="6626">MELLLNSDLESVRGMYRHANSKSASLNNDGTYNLYLNFGFGCDEYRVTEEQLNYIQQ</sequence>
<reference evidence="1 2" key="1">
    <citation type="submission" date="2024-03" db="EMBL/GenBank/DDBJ databases">
        <title>Human intestinal bacterial collection.</title>
        <authorList>
            <person name="Pauvert C."/>
            <person name="Hitch T.C.A."/>
            <person name="Clavel T."/>
        </authorList>
    </citation>
    <scope>NUCLEOTIDE SEQUENCE [LARGE SCALE GENOMIC DNA]</scope>
    <source>
        <strain evidence="1 2">CLA-SR-H024</strain>
    </source>
</reference>
<protein>
    <submittedName>
        <fullName evidence="1">Uncharacterized protein</fullName>
    </submittedName>
</protein>
<comment type="caution">
    <text evidence="1">The sequence shown here is derived from an EMBL/GenBank/DDBJ whole genome shotgun (WGS) entry which is preliminary data.</text>
</comment>
<gene>
    <name evidence="1" type="ORF">WMO63_06785</name>
</gene>
<organism evidence="1 2">
    <name type="scientific">Niallia hominis</name>
    <dbReference type="NCBI Taxonomy" id="3133173"/>
    <lineage>
        <taxon>Bacteria</taxon>
        <taxon>Bacillati</taxon>
        <taxon>Bacillota</taxon>
        <taxon>Bacilli</taxon>
        <taxon>Bacillales</taxon>
        <taxon>Bacillaceae</taxon>
        <taxon>Niallia</taxon>
    </lineage>
</organism>
<accession>A0ABV1EWB4</accession>
<keyword evidence="2" id="KW-1185">Reference proteome</keyword>